<keyword evidence="3 6" id="KW-0812">Transmembrane</keyword>
<evidence type="ECO:0000259" key="7">
    <source>
        <dbReference type="PROSITE" id="PS50850"/>
    </source>
</evidence>
<dbReference type="Pfam" id="PF07690">
    <property type="entry name" value="MFS_1"/>
    <property type="match status" value="1"/>
</dbReference>
<evidence type="ECO:0000256" key="6">
    <source>
        <dbReference type="SAM" id="Phobius"/>
    </source>
</evidence>
<dbReference type="InterPro" id="IPR020846">
    <property type="entry name" value="MFS_dom"/>
</dbReference>
<keyword evidence="5 6" id="KW-0472">Membrane</keyword>
<dbReference type="Gene3D" id="1.20.1250.20">
    <property type="entry name" value="MFS general substrate transporter like domains"/>
    <property type="match status" value="1"/>
</dbReference>
<feature type="transmembrane region" description="Helical" evidence="6">
    <location>
        <begin position="81"/>
        <end position="106"/>
    </location>
</feature>
<feature type="transmembrane region" description="Helical" evidence="6">
    <location>
        <begin position="308"/>
        <end position="332"/>
    </location>
</feature>
<evidence type="ECO:0000313" key="9">
    <source>
        <dbReference type="Proteomes" id="UP000033695"/>
    </source>
</evidence>
<evidence type="ECO:0000256" key="3">
    <source>
        <dbReference type="ARBA" id="ARBA00022692"/>
    </source>
</evidence>
<feature type="transmembrane region" description="Helical" evidence="6">
    <location>
        <begin position="42"/>
        <end position="61"/>
    </location>
</feature>
<dbReference type="HOGENOM" id="CLU_059738_0_0_9"/>
<dbReference type="GO" id="GO:0005886">
    <property type="term" value="C:plasma membrane"/>
    <property type="evidence" value="ECO:0007669"/>
    <property type="project" value="UniProtKB-SubCell"/>
</dbReference>
<comment type="subcellular location">
    <subcellularLocation>
        <location evidence="1">Cell membrane</location>
        <topology evidence="1">Multi-pass membrane protein</topology>
    </subcellularLocation>
</comment>
<dbReference type="PANTHER" id="PTHR23530:SF1">
    <property type="entry name" value="PERMEASE, MAJOR FACILITATOR SUPERFAMILY-RELATED"/>
    <property type="match status" value="1"/>
</dbReference>
<name>A0A0F4KNC3_9LACO</name>
<accession>A0A0F4KNC3</accession>
<proteinExistence type="predicted"/>
<evidence type="ECO:0000256" key="2">
    <source>
        <dbReference type="ARBA" id="ARBA00022448"/>
    </source>
</evidence>
<feature type="domain" description="Major facilitator superfamily (MFS) profile" evidence="7">
    <location>
        <begin position="9"/>
        <end position="398"/>
    </location>
</feature>
<keyword evidence="2" id="KW-0813">Transport</keyword>
<dbReference type="EMBL" id="JXBZ01000013">
    <property type="protein sequence ID" value="KJY48167.1"/>
    <property type="molecule type" value="Genomic_DNA"/>
</dbReference>
<dbReference type="RefSeq" id="WP_052696349.1">
    <property type="nucleotide sequence ID" value="NZ_JBHTHW010000002.1"/>
</dbReference>
<keyword evidence="4 6" id="KW-1133">Transmembrane helix</keyword>
<evidence type="ECO:0000256" key="5">
    <source>
        <dbReference type="ARBA" id="ARBA00023136"/>
    </source>
</evidence>
<feature type="transmembrane region" description="Helical" evidence="6">
    <location>
        <begin position="12"/>
        <end position="36"/>
    </location>
</feature>
<dbReference type="Proteomes" id="UP000033695">
    <property type="component" value="Unassembled WGS sequence"/>
</dbReference>
<feature type="transmembrane region" description="Helical" evidence="6">
    <location>
        <begin position="376"/>
        <end position="395"/>
    </location>
</feature>
<evidence type="ECO:0000256" key="4">
    <source>
        <dbReference type="ARBA" id="ARBA00022989"/>
    </source>
</evidence>
<sequence length="404" mass="45977">MNKKVFNKNIISFYIAFIFITIASSLPHSVLTVLLFQKGLSLSQIMIVQAVYSLAILLSEYPSGLLADIYSKKNLFIISKFFLILMFILVLCGKNIVVMSIAWFFYGISSALDSGTIDAEIINDLKTLNQENKVSKFISNTNRFNFISLLIGSTIGSWIYYRIGIRFYFISILLTLLSILIIQIFYLEHSKMSRPNDSNALTGMLKQINSGITELKGSFDLKLMIALTFVSQFFFQTHYQIWQALFLFKGFNKKNFFIYYIIFQLISFIAYSIPFSSRSINKKSKRYLSVEGLIMIIGLISIPNNNKIIFLVSYLMLVFVFTFFDYFSNVLFSEAVSIERISSLTSLKSSCGRIASLISMMLSSFLLNLFSVSFVVTLNFACAIISSLVVISIFVKKQARPTPE</sequence>
<feature type="transmembrane region" description="Helical" evidence="6">
    <location>
        <begin position="144"/>
        <end position="161"/>
    </location>
</feature>
<evidence type="ECO:0000313" key="8">
    <source>
        <dbReference type="EMBL" id="KJY48167.1"/>
    </source>
</evidence>
<feature type="transmembrane region" description="Helical" evidence="6">
    <location>
        <begin position="256"/>
        <end position="274"/>
    </location>
</feature>
<feature type="transmembrane region" description="Helical" evidence="6">
    <location>
        <begin position="353"/>
        <end position="370"/>
    </location>
</feature>
<keyword evidence="9" id="KW-1185">Reference proteome</keyword>
<dbReference type="PANTHER" id="PTHR23530">
    <property type="entry name" value="TRANSPORT PROTEIN-RELATED"/>
    <property type="match status" value="1"/>
</dbReference>
<reference evidence="8 9" key="1">
    <citation type="submission" date="2014-12" db="EMBL/GenBank/DDBJ databases">
        <title>Comparative genomics of the lactic acid bacteria isolated from the honey bee gut.</title>
        <authorList>
            <person name="Ellegaard K.M."/>
            <person name="Tamarit D."/>
            <person name="Javelind E."/>
            <person name="Olofsson T."/>
            <person name="Andersson S.G."/>
            <person name="Vasquez A."/>
        </authorList>
    </citation>
    <scope>NUCLEOTIDE SEQUENCE [LARGE SCALE GENOMIC DNA]</scope>
    <source>
        <strain evidence="8 9">Hon2</strain>
    </source>
</reference>
<dbReference type="AlphaFoldDB" id="A0A0F4KNC3"/>
<dbReference type="PATRIC" id="fig|1218508.4.peg.1619"/>
<dbReference type="PROSITE" id="PS50850">
    <property type="entry name" value="MFS"/>
    <property type="match status" value="1"/>
</dbReference>
<dbReference type="InterPro" id="IPR011701">
    <property type="entry name" value="MFS"/>
</dbReference>
<dbReference type="InterPro" id="IPR053160">
    <property type="entry name" value="MFS_DHA3_Transporter"/>
</dbReference>
<gene>
    <name evidence="8" type="ORF">JG29_08540</name>
</gene>
<dbReference type="SUPFAM" id="SSF103473">
    <property type="entry name" value="MFS general substrate transporter"/>
    <property type="match status" value="1"/>
</dbReference>
<evidence type="ECO:0000256" key="1">
    <source>
        <dbReference type="ARBA" id="ARBA00004651"/>
    </source>
</evidence>
<dbReference type="OrthoDB" id="9816124at2"/>
<organism evidence="8 9">
    <name type="scientific">Bombilactobacillus mellis</name>
    <dbReference type="NCBI Taxonomy" id="1218508"/>
    <lineage>
        <taxon>Bacteria</taxon>
        <taxon>Bacillati</taxon>
        <taxon>Bacillota</taxon>
        <taxon>Bacilli</taxon>
        <taxon>Lactobacillales</taxon>
        <taxon>Lactobacillaceae</taxon>
        <taxon>Bombilactobacillus</taxon>
    </lineage>
</organism>
<feature type="transmembrane region" description="Helical" evidence="6">
    <location>
        <begin position="286"/>
        <end position="302"/>
    </location>
</feature>
<comment type="caution">
    <text evidence="8">The sequence shown here is derived from an EMBL/GenBank/DDBJ whole genome shotgun (WGS) entry which is preliminary data.</text>
</comment>
<protein>
    <submittedName>
        <fullName evidence="8">Major facilitator superfamily permease</fullName>
    </submittedName>
</protein>
<dbReference type="InterPro" id="IPR036259">
    <property type="entry name" value="MFS_trans_sf"/>
</dbReference>
<dbReference type="GO" id="GO:0022857">
    <property type="term" value="F:transmembrane transporter activity"/>
    <property type="evidence" value="ECO:0007669"/>
    <property type="project" value="InterPro"/>
</dbReference>
<feature type="transmembrane region" description="Helical" evidence="6">
    <location>
        <begin position="168"/>
        <end position="187"/>
    </location>
</feature>